<dbReference type="PANTHER" id="PTHR21621">
    <property type="entry name" value="RIBOSOMAL PROTEIN S6 MODIFICATION PROTEIN"/>
    <property type="match status" value="1"/>
</dbReference>
<accession>A0ABT6HFP7</accession>
<gene>
    <name evidence="6" type="ORF">QCN29_01055</name>
</gene>
<evidence type="ECO:0000256" key="3">
    <source>
        <dbReference type="ARBA" id="ARBA00022840"/>
    </source>
</evidence>
<evidence type="ECO:0000313" key="7">
    <source>
        <dbReference type="Proteomes" id="UP001223144"/>
    </source>
</evidence>
<reference evidence="6 7" key="1">
    <citation type="submission" date="2023-04" db="EMBL/GenBank/DDBJ databases">
        <title>Streptomyces chengmaiensis sp. nov. isolated from the stem of mangrove plant in Hainan.</title>
        <authorList>
            <person name="Huang X."/>
            <person name="Zhou S."/>
            <person name="Chu X."/>
            <person name="Xie Y."/>
            <person name="Lin Y."/>
        </authorList>
    </citation>
    <scope>NUCLEOTIDE SEQUENCE [LARGE SCALE GENOMIC DNA]</scope>
    <source>
        <strain evidence="6 7">HNM0663</strain>
    </source>
</reference>
<dbReference type="Gene3D" id="3.40.50.20">
    <property type="match status" value="1"/>
</dbReference>
<dbReference type="InterPro" id="IPR054562">
    <property type="entry name" value="LysX/ArgX_preATP_grasp"/>
</dbReference>
<evidence type="ECO:0000256" key="4">
    <source>
        <dbReference type="PROSITE-ProRule" id="PRU00409"/>
    </source>
</evidence>
<dbReference type="Pfam" id="PF08443">
    <property type="entry name" value="RimK"/>
    <property type="match status" value="1"/>
</dbReference>
<name>A0ABT6HFP7_9ACTN</name>
<dbReference type="EMBL" id="JARWBG010000001">
    <property type="protein sequence ID" value="MDH2387395.1"/>
    <property type="molecule type" value="Genomic_DNA"/>
</dbReference>
<comment type="caution">
    <text evidence="6">The sequence shown here is derived from an EMBL/GenBank/DDBJ whole genome shotgun (WGS) entry which is preliminary data.</text>
</comment>
<evidence type="ECO:0000259" key="5">
    <source>
        <dbReference type="PROSITE" id="PS50975"/>
    </source>
</evidence>
<organism evidence="6 7">
    <name type="scientific">Streptomyces chengmaiensis</name>
    <dbReference type="NCBI Taxonomy" id="3040919"/>
    <lineage>
        <taxon>Bacteria</taxon>
        <taxon>Bacillati</taxon>
        <taxon>Actinomycetota</taxon>
        <taxon>Actinomycetes</taxon>
        <taxon>Kitasatosporales</taxon>
        <taxon>Streptomycetaceae</taxon>
        <taxon>Streptomyces</taxon>
    </lineage>
</organism>
<keyword evidence="3 4" id="KW-0067">ATP-binding</keyword>
<keyword evidence="1" id="KW-0479">Metal-binding</keyword>
<dbReference type="GO" id="GO:0016874">
    <property type="term" value="F:ligase activity"/>
    <property type="evidence" value="ECO:0007669"/>
    <property type="project" value="UniProtKB-KW"/>
</dbReference>
<keyword evidence="7" id="KW-1185">Reference proteome</keyword>
<dbReference type="Proteomes" id="UP001223144">
    <property type="component" value="Unassembled WGS sequence"/>
</dbReference>
<dbReference type="InterPro" id="IPR004666">
    <property type="entry name" value="Rp_bS6_RimK/Lys_biosynth_LsyX"/>
</dbReference>
<dbReference type="InterPro" id="IPR013651">
    <property type="entry name" value="ATP-grasp_RimK-type"/>
</dbReference>
<dbReference type="InterPro" id="IPR011761">
    <property type="entry name" value="ATP-grasp"/>
</dbReference>
<dbReference type="PANTHER" id="PTHR21621:SF0">
    <property type="entry name" value="BETA-CITRYLGLUTAMATE SYNTHASE B-RELATED"/>
    <property type="match status" value="1"/>
</dbReference>
<keyword evidence="6" id="KW-0436">Ligase</keyword>
<dbReference type="Pfam" id="PF22626">
    <property type="entry name" value="LysX_preATP_grasp"/>
    <property type="match status" value="1"/>
</dbReference>
<dbReference type="Gene3D" id="3.30.1490.20">
    <property type="entry name" value="ATP-grasp fold, A domain"/>
    <property type="match status" value="1"/>
</dbReference>
<dbReference type="SUPFAM" id="SSF56059">
    <property type="entry name" value="Glutathione synthetase ATP-binding domain-like"/>
    <property type="match status" value="1"/>
</dbReference>
<feature type="domain" description="ATP-grasp" evidence="5">
    <location>
        <begin position="101"/>
        <end position="285"/>
    </location>
</feature>
<sequence length="289" mass="30842">MTGDSEMPRNVALVADRISWEERELIKAAPDFGLHIEWVNDESLCLGHPDAPSVRDYDALLLRSRSYTRGGLIATLAEAAGVPVLNSARAVHACENKAVLRTVLRTAGVPVPEFRLALSRKDFTKALEELELPLVLKPVYGGMGKRVTLIRHADTAQSVYDYVEDLGHAFEQACLVEPYLGGGTSVRCLVVGHELVGAAEFASGGTDWRNNAALGNSSRAVAHDPDVLKIIDGVVGELGAGIYGVDLFGTPDGYVVNEVNHAPGFRAVASATGADIPSAVARYLQELNA</sequence>
<dbReference type="SUPFAM" id="SSF52440">
    <property type="entry name" value="PreATP-grasp domain"/>
    <property type="match status" value="1"/>
</dbReference>
<evidence type="ECO:0000256" key="2">
    <source>
        <dbReference type="ARBA" id="ARBA00022741"/>
    </source>
</evidence>
<evidence type="ECO:0000313" key="6">
    <source>
        <dbReference type="EMBL" id="MDH2387395.1"/>
    </source>
</evidence>
<evidence type="ECO:0000256" key="1">
    <source>
        <dbReference type="ARBA" id="ARBA00022723"/>
    </source>
</evidence>
<keyword evidence="2 4" id="KW-0547">Nucleotide-binding</keyword>
<dbReference type="InterPro" id="IPR013815">
    <property type="entry name" value="ATP_grasp_subdomain_1"/>
</dbReference>
<dbReference type="Gene3D" id="3.30.470.20">
    <property type="entry name" value="ATP-grasp fold, B domain"/>
    <property type="match status" value="1"/>
</dbReference>
<dbReference type="InterPro" id="IPR016185">
    <property type="entry name" value="PreATP-grasp_dom_sf"/>
</dbReference>
<protein>
    <submittedName>
        <fullName evidence="6">RimK family alpha-L-glutamate ligase</fullName>
    </submittedName>
</protein>
<proteinExistence type="predicted"/>
<dbReference type="PROSITE" id="PS50975">
    <property type="entry name" value="ATP_GRASP"/>
    <property type="match status" value="1"/>
</dbReference>
<dbReference type="NCBIfam" id="TIGR00768">
    <property type="entry name" value="rimK_fam"/>
    <property type="match status" value="1"/>
</dbReference>